<dbReference type="AlphaFoldDB" id="A0A806X2Y0"/>
<reference evidence="2" key="1">
    <citation type="submission" date="2015-10" db="EMBL/GenBank/DDBJ databases">
        <title>Complete Genome Sequencing of Klebsiella sp. strain G5.</title>
        <authorList>
            <person name="Chan K.-G."/>
            <person name="Chen J.-W."/>
        </authorList>
    </citation>
    <scope>NUCLEOTIDE SEQUENCE [LARGE SCALE GENOMIC DNA]</scope>
    <source>
        <strain evidence="2">G5</strain>
    </source>
</reference>
<dbReference type="KEGG" id="kle:AO703_06055"/>
<evidence type="ECO:0000313" key="2">
    <source>
        <dbReference type="Proteomes" id="UP000069162"/>
    </source>
</evidence>
<name>A0A806X2Y0_9ENTR</name>
<dbReference type="RefSeq" id="WP_062740607.1">
    <property type="nucleotide sequence ID" value="NZ_CP012871.1"/>
</dbReference>
<protein>
    <submittedName>
        <fullName evidence="1">Uncharacterized protein</fullName>
    </submittedName>
</protein>
<dbReference type="Proteomes" id="UP000069162">
    <property type="component" value="Chromosome"/>
</dbReference>
<proteinExistence type="predicted"/>
<dbReference type="OrthoDB" id="6402880at2"/>
<evidence type="ECO:0000313" key="1">
    <source>
        <dbReference type="EMBL" id="ALR75880.1"/>
    </source>
</evidence>
<dbReference type="EMBL" id="CP012871">
    <property type="protein sequence ID" value="ALR75880.1"/>
    <property type="molecule type" value="Genomic_DNA"/>
</dbReference>
<gene>
    <name evidence="1" type="ORF">AO703_06055</name>
</gene>
<organism evidence="1 2">
    <name type="scientific">[Enterobacter] lignolyticus</name>
    <dbReference type="NCBI Taxonomy" id="1334193"/>
    <lineage>
        <taxon>Bacteria</taxon>
        <taxon>Pseudomonadati</taxon>
        <taxon>Pseudomonadota</taxon>
        <taxon>Gammaproteobacteria</taxon>
        <taxon>Enterobacterales</taxon>
        <taxon>Enterobacteriaceae</taxon>
        <taxon>Pluralibacter</taxon>
    </lineage>
</organism>
<sequence>MDRTPRNPDITVKPQAAAWFTHHPEARLHFDPVLNLLLSGYVGDNHGYINKQTGPHYVFNAWSKEGNTVRVSCTAHYSRVRIRVDKAQTRPAFHSYAKTLANRDGSRRIEYIDLIIRTADDLQLLADFFSQHDIPGFTPPQPGNTSPDETDYDPIIRVVDGRVIDVRQLHNALAGRFTRSMQMQGYACRHEHRLANTLDRVDVLLSRHGLNIYCELKPVAGSSTKREIRAALGQLLDYQYYNKSVRADALWIVLDAPCNTQDTAFIAQIRDQHQLSLTLVWEEQGTFRFYPALA</sequence>
<accession>A0A806X2Y0</accession>